<feature type="domain" description="Histidine kinase" evidence="11">
    <location>
        <begin position="361"/>
        <end position="578"/>
    </location>
</feature>
<feature type="compositionally biased region" description="Low complexity" evidence="10">
    <location>
        <begin position="215"/>
        <end position="224"/>
    </location>
</feature>
<keyword evidence="4" id="KW-0597">Phosphoprotein</keyword>
<evidence type="ECO:0000256" key="1">
    <source>
        <dbReference type="ARBA" id="ARBA00000085"/>
    </source>
</evidence>
<dbReference type="InterPro" id="IPR003594">
    <property type="entry name" value="HATPase_dom"/>
</dbReference>
<dbReference type="PROSITE" id="PS50885">
    <property type="entry name" value="HAMP"/>
    <property type="match status" value="1"/>
</dbReference>
<gene>
    <name evidence="13" type="ORF">KDA27_15390</name>
</gene>
<dbReference type="FunFam" id="1.10.287.130:FF:000001">
    <property type="entry name" value="Two-component sensor histidine kinase"/>
    <property type="match status" value="1"/>
</dbReference>
<evidence type="ECO:0000313" key="14">
    <source>
        <dbReference type="Proteomes" id="UP000739538"/>
    </source>
</evidence>
<keyword evidence="8" id="KW-0472">Membrane</keyword>
<evidence type="ECO:0000256" key="8">
    <source>
        <dbReference type="ARBA" id="ARBA00023136"/>
    </source>
</evidence>
<dbReference type="SUPFAM" id="SSF158472">
    <property type="entry name" value="HAMP domain-like"/>
    <property type="match status" value="1"/>
</dbReference>
<sequence>MVRPRSLFWTFGGAFLAVLALWLVLQVVLLLTVVDPLVSQQHKSQMTSLAESCANAIANLETKEEGSVPGAGLTPGSGATPGAGLTPGSAPTPGVLLDPSDPRALLSNPPPFGAAPLPQGGLVPETLRDAHEILLTFQGRARDHFFLFESPEGWTSGIPTGVIPGRVAEFLSREIGRDVPELEPPLPTRQGRGDFWRGRPPRAESTRETDFPRGADSSASRAASTLPGAEPSPPGRRQRFRTSSAEVEGRPGEFVHVVYLERRLDLPREIPRPGFVFIPLATLLSALAGLWLFRGIAGRLRELDAHTARVASGELDARVRDLGGDEIGALGRALNEMTSRLEESRRKLEDTERQRKQFLADVTHDLSTPLTSIRGFAETLLDPEVPVSEAERKTYVGYILDEGRRMDRLVRDLLDLAKLEAGAVNFEPTELDLGDLVRRLVERRKVDLERQGIVLTSDVPSAPLLVRADGGRLEQAIGNLVDNAVRYSGSEGRISVRVIADGVRVLIQVDDDGPGFPEAELPHVFDRFYRGERSRPTGGSGLGLSIVREIVRVHRGEVRAENRPEGGARVIIGLPMHA</sequence>
<dbReference type="FunFam" id="3.30.565.10:FF:000006">
    <property type="entry name" value="Sensor histidine kinase WalK"/>
    <property type="match status" value="1"/>
</dbReference>
<comment type="subcellular location">
    <subcellularLocation>
        <location evidence="2">Membrane</location>
    </subcellularLocation>
</comment>
<comment type="catalytic activity">
    <reaction evidence="1">
        <text>ATP + protein L-histidine = ADP + protein N-phospho-L-histidine.</text>
        <dbReference type="EC" id="2.7.13.3"/>
    </reaction>
</comment>
<dbReference type="EMBL" id="JAGQHS010000086">
    <property type="protein sequence ID" value="MCA9757188.1"/>
    <property type="molecule type" value="Genomic_DNA"/>
</dbReference>
<evidence type="ECO:0000256" key="4">
    <source>
        <dbReference type="ARBA" id="ARBA00022553"/>
    </source>
</evidence>
<name>A0A956NG14_UNCEI</name>
<dbReference type="EC" id="2.7.13.3" evidence="3"/>
<evidence type="ECO:0000256" key="5">
    <source>
        <dbReference type="ARBA" id="ARBA00022679"/>
    </source>
</evidence>
<dbReference type="Gene3D" id="6.10.340.10">
    <property type="match status" value="1"/>
</dbReference>
<accession>A0A956NG14</accession>
<reference evidence="13" key="2">
    <citation type="journal article" date="2021" name="Microbiome">
        <title>Successional dynamics and alternative stable states in a saline activated sludge microbial community over 9 years.</title>
        <authorList>
            <person name="Wang Y."/>
            <person name="Ye J."/>
            <person name="Ju F."/>
            <person name="Liu L."/>
            <person name="Boyd J.A."/>
            <person name="Deng Y."/>
            <person name="Parks D.H."/>
            <person name="Jiang X."/>
            <person name="Yin X."/>
            <person name="Woodcroft B.J."/>
            <person name="Tyson G.W."/>
            <person name="Hugenholtz P."/>
            <person name="Polz M.F."/>
            <person name="Zhang T."/>
        </authorList>
    </citation>
    <scope>NUCLEOTIDE SEQUENCE</scope>
    <source>
        <strain evidence="13">HKST-UBA02</strain>
    </source>
</reference>
<dbReference type="SUPFAM" id="SSF55874">
    <property type="entry name" value="ATPase domain of HSP90 chaperone/DNA topoisomerase II/histidine kinase"/>
    <property type="match status" value="1"/>
</dbReference>
<dbReference type="InterPro" id="IPR004358">
    <property type="entry name" value="Sig_transdc_His_kin-like_C"/>
</dbReference>
<dbReference type="SMART" id="SM00304">
    <property type="entry name" value="HAMP"/>
    <property type="match status" value="1"/>
</dbReference>
<dbReference type="Gene3D" id="3.30.565.10">
    <property type="entry name" value="Histidine kinase-like ATPase, C-terminal domain"/>
    <property type="match status" value="1"/>
</dbReference>
<dbReference type="InterPro" id="IPR003661">
    <property type="entry name" value="HisK_dim/P_dom"/>
</dbReference>
<evidence type="ECO:0000256" key="6">
    <source>
        <dbReference type="ARBA" id="ARBA00022777"/>
    </source>
</evidence>
<keyword evidence="7" id="KW-0902">Two-component regulatory system</keyword>
<feature type="region of interest" description="Disordered" evidence="10">
    <location>
        <begin position="179"/>
        <end position="247"/>
    </location>
</feature>
<evidence type="ECO:0000256" key="10">
    <source>
        <dbReference type="SAM" id="MobiDB-lite"/>
    </source>
</evidence>
<feature type="compositionally biased region" description="Basic and acidic residues" evidence="10">
    <location>
        <begin position="191"/>
        <end position="213"/>
    </location>
</feature>
<dbReference type="Pfam" id="PF02518">
    <property type="entry name" value="HATPase_c"/>
    <property type="match status" value="1"/>
</dbReference>
<dbReference type="InterPro" id="IPR005467">
    <property type="entry name" value="His_kinase_dom"/>
</dbReference>
<dbReference type="PANTHER" id="PTHR43711:SF1">
    <property type="entry name" value="HISTIDINE KINASE 1"/>
    <property type="match status" value="1"/>
</dbReference>
<keyword evidence="6" id="KW-0418">Kinase</keyword>
<dbReference type="Proteomes" id="UP000739538">
    <property type="component" value="Unassembled WGS sequence"/>
</dbReference>
<dbReference type="SMART" id="SM00388">
    <property type="entry name" value="HisKA"/>
    <property type="match status" value="1"/>
</dbReference>
<dbReference type="Pfam" id="PF00672">
    <property type="entry name" value="HAMP"/>
    <property type="match status" value="1"/>
</dbReference>
<dbReference type="PROSITE" id="PS50109">
    <property type="entry name" value="HIS_KIN"/>
    <property type="match status" value="1"/>
</dbReference>
<protein>
    <recommendedName>
        <fullName evidence="3">histidine kinase</fullName>
        <ecNumber evidence="3">2.7.13.3</ecNumber>
    </recommendedName>
</protein>
<dbReference type="InterPro" id="IPR036097">
    <property type="entry name" value="HisK_dim/P_sf"/>
</dbReference>
<keyword evidence="9" id="KW-0175">Coiled coil</keyword>
<dbReference type="GO" id="GO:0000155">
    <property type="term" value="F:phosphorelay sensor kinase activity"/>
    <property type="evidence" value="ECO:0007669"/>
    <property type="project" value="InterPro"/>
</dbReference>
<comment type="caution">
    <text evidence="13">The sequence shown here is derived from an EMBL/GenBank/DDBJ whole genome shotgun (WGS) entry which is preliminary data.</text>
</comment>
<dbReference type="CDD" id="cd00082">
    <property type="entry name" value="HisKA"/>
    <property type="match status" value="1"/>
</dbReference>
<dbReference type="GO" id="GO:0016020">
    <property type="term" value="C:membrane"/>
    <property type="evidence" value="ECO:0007669"/>
    <property type="project" value="UniProtKB-SubCell"/>
</dbReference>
<dbReference type="SUPFAM" id="SSF47384">
    <property type="entry name" value="Homodimeric domain of signal transducing histidine kinase"/>
    <property type="match status" value="1"/>
</dbReference>
<feature type="region of interest" description="Disordered" evidence="10">
    <location>
        <begin position="65"/>
        <end position="120"/>
    </location>
</feature>
<evidence type="ECO:0000256" key="2">
    <source>
        <dbReference type="ARBA" id="ARBA00004370"/>
    </source>
</evidence>
<dbReference type="CDD" id="cd00075">
    <property type="entry name" value="HATPase"/>
    <property type="match status" value="1"/>
</dbReference>
<dbReference type="InterPro" id="IPR036890">
    <property type="entry name" value="HATPase_C_sf"/>
</dbReference>
<dbReference type="AlphaFoldDB" id="A0A956NG14"/>
<evidence type="ECO:0000256" key="3">
    <source>
        <dbReference type="ARBA" id="ARBA00012438"/>
    </source>
</evidence>
<proteinExistence type="predicted"/>
<organism evidence="13 14">
    <name type="scientific">Eiseniibacteriota bacterium</name>
    <dbReference type="NCBI Taxonomy" id="2212470"/>
    <lineage>
        <taxon>Bacteria</taxon>
        <taxon>Candidatus Eiseniibacteriota</taxon>
    </lineage>
</organism>
<feature type="domain" description="HAMP" evidence="12">
    <location>
        <begin position="294"/>
        <end position="346"/>
    </location>
</feature>
<dbReference type="Pfam" id="PF00512">
    <property type="entry name" value="HisKA"/>
    <property type="match status" value="1"/>
</dbReference>
<dbReference type="InterPro" id="IPR003660">
    <property type="entry name" value="HAMP_dom"/>
</dbReference>
<dbReference type="PANTHER" id="PTHR43711">
    <property type="entry name" value="TWO-COMPONENT HISTIDINE KINASE"/>
    <property type="match status" value="1"/>
</dbReference>
<evidence type="ECO:0000259" key="12">
    <source>
        <dbReference type="PROSITE" id="PS50885"/>
    </source>
</evidence>
<dbReference type="SMART" id="SM00387">
    <property type="entry name" value="HATPase_c"/>
    <property type="match status" value="1"/>
</dbReference>
<evidence type="ECO:0000256" key="7">
    <source>
        <dbReference type="ARBA" id="ARBA00023012"/>
    </source>
</evidence>
<feature type="coiled-coil region" evidence="9">
    <location>
        <begin position="334"/>
        <end position="361"/>
    </location>
</feature>
<evidence type="ECO:0000256" key="9">
    <source>
        <dbReference type="SAM" id="Coils"/>
    </source>
</evidence>
<keyword evidence="5" id="KW-0808">Transferase</keyword>
<evidence type="ECO:0000313" key="13">
    <source>
        <dbReference type="EMBL" id="MCA9757188.1"/>
    </source>
</evidence>
<dbReference type="PRINTS" id="PR00344">
    <property type="entry name" value="BCTRLSENSOR"/>
</dbReference>
<dbReference type="CDD" id="cd06225">
    <property type="entry name" value="HAMP"/>
    <property type="match status" value="1"/>
</dbReference>
<dbReference type="Gene3D" id="1.10.287.130">
    <property type="match status" value="1"/>
</dbReference>
<dbReference type="InterPro" id="IPR050736">
    <property type="entry name" value="Sensor_HK_Regulatory"/>
</dbReference>
<reference evidence="13" key="1">
    <citation type="submission" date="2020-04" db="EMBL/GenBank/DDBJ databases">
        <authorList>
            <person name="Zhang T."/>
        </authorList>
    </citation>
    <scope>NUCLEOTIDE SEQUENCE</scope>
    <source>
        <strain evidence="13">HKST-UBA02</strain>
    </source>
</reference>
<evidence type="ECO:0000259" key="11">
    <source>
        <dbReference type="PROSITE" id="PS50109"/>
    </source>
</evidence>